<dbReference type="AlphaFoldDB" id="A0A2G5DCN4"/>
<dbReference type="EMBL" id="KZ305040">
    <property type="protein sequence ID" value="PIA41289.1"/>
    <property type="molecule type" value="Genomic_DNA"/>
</dbReference>
<accession>A0A2G5DCN4</accession>
<name>A0A2G5DCN4_AQUCA</name>
<dbReference type="PANTHER" id="PTHR36888">
    <property type="entry name" value="TETRATRICOPEPTIDE-LIKE HELICAL DOMAIN-CONTAINING PROTEIN-RELATED"/>
    <property type="match status" value="1"/>
</dbReference>
<dbReference type="Gene3D" id="1.25.40.10">
    <property type="entry name" value="Tetratricopeptide repeat domain"/>
    <property type="match status" value="1"/>
</dbReference>
<feature type="transmembrane region" description="Helical" evidence="1">
    <location>
        <begin position="124"/>
        <end position="142"/>
    </location>
</feature>
<keyword evidence="1" id="KW-1133">Transmembrane helix</keyword>
<evidence type="ECO:0000256" key="1">
    <source>
        <dbReference type="SAM" id="Phobius"/>
    </source>
</evidence>
<sequence length="773" mass="87055">MEITISYKFLHHSNLFLSPQSSSQFNFKSNSPKNLSFLQKKSKKSILCSFSVSCSALLNSTNYGGWEDLKLIEDSNYNQCSSKFDQFRNFLVSLGIDDRKHVFMFILGFVSALAISRVRVSSILVFPATVLVFALGFSLGFVRRGNDVGFSMKKVVKDEKLRNLVELFSELSVKMSTLENEMKGDLELDNVEIGGFDNYQNAIKLLSLDIMRGKSIVKTYVNDMGSFSNVNEFKRVSLDDIQTEKNLNQKSSKKKRESFASYFDAFQFIGGLFQEKASVVKPNKVKETAKDDSIEPLRSKVKNDQNHVSVSVKGMEDMKAESDRKIGSTLKDSSQLDSLRNQGLSQHVAEFSVDKARKEDVIPEMMNGNSTKKANDIQTLSNNKEFSSQNYSMPFMNNQEKSVDIGHPNGTEMFIPHDNLYDPLDLGINTRSSEIDMRSFTMNSKASFHQEEILKALNGYHVPSYRRGKPENVSYDFELMGNGEISVDPTDLDNKQAAYDSEEDSELPSSSVVSEDLVFSKHLTEATNLLREARECLKGKADEDRAEVKLYKSAKLLSRATAMKPMSLLAVGQLGNTFLLHGKLKLRISRELRRHLSKRDSSFSRVNSSVPLKELDVKGMSRDRIASTLIDVCEECEGLLVEAGRQYRMALSIDGSDVRALYNWGIALSYRAQLIADVGPEAASDADKVYLAAIDKFDAMMSRNKAYAPDALFRWGVALQQRSRLRPSNAKEKMKLLHQAKSLFEDALCMDSNNVQVREALSSCISELNYRRF</sequence>
<keyword evidence="1" id="KW-0812">Transmembrane</keyword>
<evidence type="ECO:0000313" key="2">
    <source>
        <dbReference type="EMBL" id="PIA41289.1"/>
    </source>
</evidence>
<gene>
    <name evidence="2" type="ORF">AQUCO_02300213v1</name>
</gene>
<dbReference type="PANTHER" id="PTHR36888:SF2">
    <property type="entry name" value="TETRATRICOPEPTIDE REPEAT (TPR)-LIKE SUPERFAMILY PROTEIN"/>
    <property type="match status" value="1"/>
</dbReference>
<dbReference type="OrthoDB" id="552664at2759"/>
<evidence type="ECO:0000313" key="3">
    <source>
        <dbReference type="Proteomes" id="UP000230069"/>
    </source>
</evidence>
<protein>
    <submittedName>
        <fullName evidence="2">Uncharacterized protein</fullName>
    </submittedName>
</protein>
<dbReference type="InParanoid" id="A0A2G5DCN4"/>
<dbReference type="InterPro" id="IPR011990">
    <property type="entry name" value="TPR-like_helical_dom_sf"/>
</dbReference>
<keyword evidence="3" id="KW-1185">Reference proteome</keyword>
<dbReference type="STRING" id="218851.A0A2G5DCN4"/>
<reference evidence="2 3" key="1">
    <citation type="submission" date="2017-09" db="EMBL/GenBank/DDBJ databases">
        <title>WGS assembly of Aquilegia coerulea Goldsmith.</title>
        <authorList>
            <person name="Hodges S."/>
            <person name="Kramer E."/>
            <person name="Nordborg M."/>
            <person name="Tomkins J."/>
            <person name="Borevitz J."/>
            <person name="Derieg N."/>
            <person name="Yan J."/>
            <person name="Mihaltcheva S."/>
            <person name="Hayes R.D."/>
            <person name="Rokhsar D."/>
        </authorList>
    </citation>
    <scope>NUCLEOTIDE SEQUENCE [LARGE SCALE GENOMIC DNA]</scope>
    <source>
        <strain evidence="3">cv. Goldsmith</strain>
    </source>
</reference>
<proteinExistence type="predicted"/>
<dbReference type="Proteomes" id="UP000230069">
    <property type="component" value="Unassembled WGS sequence"/>
</dbReference>
<organism evidence="2 3">
    <name type="scientific">Aquilegia coerulea</name>
    <name type="common">Rocky mountain columbine</name>
    <dbReference type="NCBI Taxonomy" id="218851"/>
    <lineage>
        <taxon>Eukaryota</taxon>
        <taxon>Viridiplantae</taxon>
        <taxon>Streptophyta</taxon>
        <taxon>Embryophyta</taxon>
        <taxon>Tracheophyta</taxon>
        <taxon>Spermatophyta</taxon>
        <taxon>Magnoliopsida</taxon>
        <taxon>Ranunculales</taxon>
        <taxon>Ranunculaceae</taxon>
        <taxon>Thalictroideae</taxon>
        <taxon>Aquilegia</taxon>
    </lineage>
</organism>
<keyword evidence="1" id="KW-0472">Membrane</keyword>
<dbReference type="SUPFAM" id="SSF48452">
    <property type="entry name" value="TPR-like"/>
    <property type="match status" value="1"/>
</dbReference>